<dbReference type="Pfam" id="PF02769">
    <property type="entry name" value="AIRS_C"/>
    <property type="match status" value="1"/>
</dbReference>
<comment type="caution">
    <text evidence="5">The sequence shown here is derived from an EMBL/GenBank/DDBJ whole genome shotgun (WGS) entry which is preliminary data.</text>
</comment>
<dbReference type="NCBIfam" id="TIGR01379">
    <property type="entry name" value="thiL"/>
    <property type="match status" value="1"/>
</dbReference>
<dbReference type="Proteomes" id="UP001596296">
    <property type="component" value="Unassembled WGS sequence"/>
</dbReference>
<organism evidence="5 6">
    <name type="scientific">Halopenitus salinus</name>
    <dbReference type="NCBI Taxonomy" id="1198295"/>
    <lineage>
        <taxon>Archaea</taxon>
        <taxon>Methanobacteriati</taxon>
        <taxon>Methanobacteriota</taxon>
        <taxon>Stenosarchaea group</taxon>
        <taxon>Halobacteria</taxon>
        <taxon>Halobacteriales</taxon>
        <taxon>Haloferacaceae</taxon>
        <taxon>Halopenitus</taxon>
    </lineage>
</organism>
<feature type="binding site" evidence="1">
    <location>
        <position position="32"/>
    </location>
    <ligand>
        <name>Mg(2+)</name>
        <dbReference type="ChEBI" id="CHEBI:18420"/>
        <label>1</label>
    </ligand>
</feature>
<feature type="binding site" evidence="1">
    <location>
        <position position="20"/>
    </location>
    <ligand>
        <name>Mg(2+)</name>
        <dbReference type="ChEBI" id="CHEBI:18420"/>
        <label>4</label>
    </ligand>
</feature>
<dbReference type="CDD" id="cd02194">
    <property type="entry name" value="ThiL"/>
    <property type="match status" value="1"/>
</dbReference>
<feature type="binding site" evidence="1">
    <location>
        <position position="60"/>
    </location>
    <ligand>
        <name>Mg(2+)</name>
        <dbReference type="ChEBI" id="CHEBI:18420"/>
        <label>2</label>
    </ligand>
</feature>
<dbReference type="HAMAP" id="MF_02128">
    <property type="entry name" value="TMP_kinase"/>
    <property type="match status" value="1"/>
</dbReference>
<comment type="function">
    <text evidence="1">Catalyzes the ATP-dependent phosphorylation of thiamine-monophosphate (TMP) to form thiamine-pyrophosphate (TPP), the active form of vitamin B1.</text>
</comment>
<feature type="binding site" evidence="1">
    <location>
        <position position="251"/>
    </location>
    <ligand>
        <name>substrate</name>
    </ligand>
</feature>
<dbReference type="InterPro" id="IPR006283">
    <property type="entry name" value="ThiL-like"/>
</dbReference>
<feature type="binding site" evidence="1">
    <location>
        <position position="39"/>
    </location>
    <ligand>
        <name>substrate</name>
    </ligand>
</feature>
<feature type="binding site" evidence="1">
    <location>
        <position position="300"/>
    </location>
    <ligand>
        <name>substrate</name>
    </ligand>
</feature>
<gene>
    <name evidence="1 5" type="primary">thiL</name>
    <name evidence="5" type="ORF">ACFQE9_03380</name>
</gene>
<dbReference type="InterPro" id="IPR016188">
    <property type="entry name" value="PurM-like_N"/>
</dbReference>
<dbReference type="Gene3D" id="3.90.650.10">
    <property type="entry name" value="PurM-like C-terminal domain"/>
    <property type="match status" value="1"/>
</dbReference>
<sequence length="306" mass="32153">MDEREALSRIADGLAHAGDDAAVVDGTVITTDMLHDRSDFPAGTTRYTAGWRSVGASLSDVAAMGAEATAAVAVYADAAFDPEALEAFIDGAVDVCEFVGGDYVGGDLDRHSEFTVATTAIGETDDPIRRSGASAGEAVCVTGTVGRSAAAVRLFERAASAGETEDAASDRERANELFRFPPRVEAGRRLRPHATAMMDSSDGLARSLHQLSEASDVGFAIDRSAVPVDPAVESVAVDAEDRWDLAAHFGEDFELVVTVPDEEFAVVNDRSPVPIRRIGSVVPAERGVTADGDPLADRGYTHGRTE</sequence>
<evidence type="ECO:0000259" key="4">
    <source>
        <dbReference type="Pfam" id="PF02769"/>
    </source>
</evidence>
<feature type="binding site" evidence="1">
    <location>
        <position position="107"/>
    </location>
    <ligand>
        <name>Mg(2+)</name>
        <dbReference type="ChEBI" id="CHEBI:18420"/>
        <label>1</label>
    </ligand>
</feature>
<dbReference type="InterPro" id="IPR036921">
    <property type="entry name" value="PurM-like_N_sf"/>
</dbReference>
<evidence type="ECO:0000313" key="5">
    <source>
        <dbReference type="EMBL" id="MFC6891661.1"/>
    </source>
</evidence>
<dbReference type="EC" id="2.7.4.16" evidence="1"/>
<dbReference type="GO" id="GO:0005524">
    <property type="term" value="F:ATP binding"/>
    <property type="evidence" value="ECO:0007669"/>
    <property type="project" value="UniProtKB-UniRule"/>
</dbReference>
<dbReference type="PANTHER" id="PTHR30270:SF3">
    <property type="entry name" value="THIAMINE-MONOPHOSPHATE KINASE"/>
    <property type="match status" value="1"/>
</dbReference>
<dbReference type="AlphaFoldDB" id="A0ABD5UQM1"/>
<keyword evidence="1" id="KW-0460">Magnesium</keyword>
<name>A0ABD5UQM1_9EURY</name>
<reference evidence="5 6" key="1">
    <citation type="journal article" date="2019" name="Int. J. Syst. Evol. Microbiol.">
        <title>The Global Catalogue of Microorganisms (GCM) 10K type strain sequencing project: providing services to taxonomists for standard genome sequencing and annotation.</title>
        <authorList>
            <consortium name="The Broad Institute Genomics Platform"/>
            <consortium name="The Broad Institute Genome Sequencing Center for Infectious Disease"/>
            <person name="Wu L."/>
            <person name="Ma J."/>
        </authorList>
    </citation>
    <scope>NUCLEOTIDE SEQUENCE [LARGE SCALE GENOMIC DNA]</scope>
    <source>
        <strain evidence="5 6">SKJ47</strain>
    </source>
</reference>
<dbReference type="PANTHER" id="PTHR30270">
    <property type="entry name" value="THIAMINE-MONOPHOSPHATE KINASE"/>
    <property type="match status" value="1"/>
</dbReference>
<comment type="miscellaneous">
    <text evidence="1">Reaction mechanism of ThiL seems to utilize a direct, inline transfer of the gamma-phosphate of ATP to TMP rather than a phosphorylated enzyme intermediate.</text>
</comment>
<dbReference type="GO" id="GO:0009229">
    <property type="term" value="P:thiamine diphosphate biosynthetic process"/>
    <property type="evidence" value="ECO:0007669"/>
    <property type="project" value="UniProtKB-UniRule"/>
</dbReference>
<dbReference type="EMBL" id="JBHSXL010000003">
    <property type="protein sequence ID" value="MFC6891661.1"/>
    <property type="molecule type" value="Genomic_DNA"/>
</dbReference>
<dbReference type="PIRSF" id="PIRSF005303">
    <property type="entry name" value="Thiam_monoph_kin"/>
    <property type="match status" value="1"/>
</dbReference>
<keyword evidence="1" id="KW-0479">Metal-binding</keyword>
<dbReference type="Gene3D" id="3.30.1330.10">
    <property type="entry name" value="PurM-like, N-terminal domain"/>
    <property type="match status" value="1"/>
</dbReference>
<dbReference type="GO" id="GO:0000287">
    <property type="term" value="F:magnesium ion binding"/>
    <property type="evidence" value="ECO:0007669"/>
    <property type="project" value="UniProtKB-UniRule"/>
</dbReference>
<keyword evidence="1" id="KW-0067">ATP-binding</keyword>
<feature type="binding site" evidence="1">
    <location>
        <begin position="106"/>
        <end position="107"/>
    </location>
    <ligand>
        <name>ATP</name>
        <dbReference type="ChEBI" id="CHEBI:30616"/>
    </ligand>
</feature>
<feature type="binding site" evidence="1">
    <location>
        <position position="30"/>
    </location>
    <ligand>
        <name>Mg(2+)</name>
        <dbReference type="ChEBI" id="CHEBI:18420"/>
        <label>4</label>
    </ligand>
</feature>
<feature type="binding site" evidence="1">
    <location>
        <position position="201"/>
    </location>
    <ligand>
        <name>ATP</name>
        <dbReference type="ChEBI" id="CHEBI:30616"/>
    </ligand>
</feature>
<dbReference type="GO" id="GO:0009228">
    <property type="term" value="P:thiamine biosynthetic process"/>
    <property type="evidence" value="ECO:0007669"/>
    <property type="project" value="UniProtKB-KW"/>
</dbReference>
<dbReference type="SUPFAM" id="SSF56042">
    <property type="entry name" value="PurM C-terminal domain-like"/>
    <property type="match status" value="1"/>
</dbReference>
<comment type="similarity">
    <text evidence="1">Belongs to the thiamine-monophosphate kinase family.</text>
</comment>
<evidence type="ECO:0000313" key="6">
    <source>
        <dbReference type="Proteomes" id="UP001596296"/>
    </source>
</evidence>
<keyword evidence="6" id="KW-1185">Reference proteome</keyword>
<keyword evidence="1 5" id="KW-0808">Transferase</keyword>
<dbReference type="GO" id="GO:0009030">
    <property type="term" value="F:thiamine-phosphate kinase activity"/>
    <property type="evidence" value="ECO:0007669"/>
    <property type="project" value="UniProtKB-UniRule"/>
</dbReference>
<evidence type="ECO:0000256" key="2">
    <source>
        <dbReference type="SAM" id="MobiDB-lite"/>
    </source>
</evidence>
<feature type="binding site" evidence="1">
    <location>
        <position position="202"/>
    </location>
    <ligand>
        <name>Mg(2+)</name>
        <dbReference type="ChEBI" id="CHEBI:18420"/>
        <label>5</label>
    </ligand>
</feature>
<feature type="binding site" evidence="1">
    <location>
        <position position="130"/>
    </location>
    <ligand>
        <name>ATP</name>
        <dbReference type="ChEBI" id="CHEBI:30616"/>
    </ligand>
</feature>
<feature type="binding site" evidence="1">
    <location>
        <position position="199"/>
    </location>
    <ligand>
        <name>Mg(2+)</name>
        <dbReference type="ChEBI" id="CHEBI:18420"/>
        <label>3</label>
    </ligand>
</feature>
<feature type="binding site" evidence="1">
    <location>
        <position position="31"/>
    </location>
    <ligand>
        <name>Mg(2+)</name>
        <dbReference type="ChEBI" id="CHEBI:18420"/>
        <label>1</label>
    </ligand>
</feature>
<protein>
    <recommendedName>
        <fullName evidence="1">Thiamine-monophosphate kinase</fullName>
        <shortName evidence="1">TMP kinase</shortName>
        <shortName evidence="1">Thiamine-phosphate kinase</shortName>
        <ecNumber evidence="1">2.7.4.16</ecNumber>
    </recommendedName>
</protein>
<keyword evidence="1" id="KW-0784">Thiamine biosynthesis</keyword>
<evidence type="ECO:0000256" key="1">
    <source>
        <dbReference type="HAMAP-Rule" id="MF_02128"/>
    </source>
</evidence>
<dbReference type="RefSeq" id="WP_379740319.1">
    <property type="nucleotide sequence ID" value="NZ_JBHSVN010000001.1"/>
</dbReference>
<dbReference type="InterPro" id="IPR036676">
    <property type="entry name" value="PurM-like_C_sf"/>
</dbReference>
<comment type="pathway">
    <text evidence="1">Cofactor biosynthesis; thiamine diphosphate biosynthesis; thiamine diphosphate from thiamine phosphate: step 1/1.</text>
</comment>
<keyword evidence="1" id="KW-0547">Nucleotide-binding</keyword>
<feature type="binding site" evidence="1">
    <location>
        <position position="20"/>
    </location>
    <ligand>
        <name>Mg(2+)</name>
        <dbReference type="ChEBI" id="CHEBI:18420"/>
        <label>3</label>
    </ligand>
</feature>
<proteinExistence type="inferred from homology"/>
<feature type="compositionally biased region" description="Basic and acidic residues" evidence="2">
    <location>
        <begin position="295"/>
        <end position="306"/>
    </location>
</feature>
<dbReference type="InterPro" id="IPR010918">
    <property type="entry name" value="PurM-like_C_dom"/>
</dbReference>
<comment type="caution">
    <text evidence="1">Lacks conserved residue(s) required for the propagation of feature annotation.</text>
</comment>
<accession>A0ABD5UQM1</accession>
<dbReference type="SUPFAM" id="SSF55326">
    <property type="entry name" value="PurM N-terminal domain-like"/>
    <property type="match status" value="1"/>
</dbReference>
<feature type="binding site" evidence="1">
    <location>
        <position position="60"/>
    </location>
    <ligand>
        <name>Mg(2+)</name>
        <dbReference type="ChEBI" id="CHEBI:18420"/>
        <label>4</label>
    </ligand>
</feature>
<feature type="domain" description="PurM-like N-terminal" evidence="3">
    <location>
        <begin position="18"/>
        <end position="123"/>
    </location>
</feature>
<feature type="binding site" evidence="1">
    <location>
        <position position="32"/>
    </location>
    <ligand>
        <name>Mg(2+)</name>
        <dbReference type="ChEBI" id="CHEBI:18420"/>
        <label>2</label>
    </ligand>
</feature>
<dbReference type="Pfam" id="PF00586">
    <property type="entry name" value="AIRS"/>
    <property type="match status" value="1"/>
</dbReference>
<keyword evidence="1 5" id="KW-0418">Kinase</keyword>
<comment type="catalytic activity">
    <reaction evidence="1">
        <text>thiamine phosphate + ATP = thiamine diphosphate + ADP</text>
        <dbReference type="Rhea" id="RHEA:15913"/>
        <dbReference type="ChEBI" id="CHEBI:30616"/>
        <dbReference type="ChEBI" id="CHEBI:37575"/>
        <dbReference type="ChEBI" id="CHEBI:58937"/>
        <dbReference type="ChEBI" id="CHEBI:456216"/>
        <dbReference type="EC" id="2.7.4.16"/>
    </reaction>
</comment>
<feature type="binding site" evidence="1">
    <location>
        <position position="60"/>
    </location>
    <ligand>
        <name>Mg(2+)</name>
        <dbReference type="ChEBI" id="CHEBI:18420"/>
        <label>3</label>
    </ligand>
</feature>
<feature type="region of interest" description="Disordered" evidence="2">
    <location>
        <begin position="287"/>
        <end position="306"/>
    </location>
</feature>
<evidence type="ECO:0000259" key="3">
    <source>
        <dbReference type="Pfam" id="PF00586"/>
    </source>
</evidence>
<feature type="domain" description="PurM-like C-terminal" evidence="4">
    <location>
        <begin position="135"/>
        <end position="287"/>
    </location>
</feature>